<proteinExistence type="predicted"/>
<protein>
    <submittedName>
        <fullName evidence="3">Chaperone protein ClpB3</fullName>
    </submittedName>
</protein>
<evidence type="ECO:0000256" key="1">
    <source>
        <dbReference type="ARBA" id="ARBA00022741"/>
    </source>
</evidence>
<dbReference type="SUPFAM" id="SSF52540">
    <property type="entry name" value="P-loop containing nucleoside triphosphate hydrolases"/>
    <property type="match status" value="1"/>
</dbReference>
<dbReference type="CDD" id="cd00009">
    <property type="entry name" value="AAA"/>
    <property type="match status" value="1"/>
</dbReference>
<evidence type="ECO:0000256" key="2">
    <source>
        <dbReference type="ARBA" id="ARBA00022840"/>
    </source>
</evidence>
<dbReference type="PANTHER" id="PTHR11638:SF18">
    <property type="entry name" value="HEAT SHOCK PROTEIN 104"/>
    <property type="match status" value="1"/>
</dbReference>
<keyword evidence="1" id="KW-0547">Nucleotide-binding</keyword>
<evidence type="ECO:0000313" key="4">
    <source>
        <dbReference type="Proteomes" id="UP001558713"/>
    </source>
</evidence>
<keyword evidence="2" id="KW-0067">ATP-binding</keyword>
<accession>A0ABD0Z013</accession>
<reference evidence="3 4" key="1">
    <citation type="submission" date="2024-04" db="EMBL/GenBank/DDBJ databases">
        <title>Genome assembly C_amara_ONT_v2.</title>
        <authorList>
            <person name="Yant L."/>
            <person name="Moore C."/>
            <person name="Slenker M."/>
        </authorList>
    </citation>
    <scope>NUCLEOTIDE SEQUENCE [LARGE SCALE GENOMIC DNA]</scope>
    <source>
        <tissue evidence="3">Leaf</tissue>
    </source>
</reference>
<dbReference type="GO" id="GO:0005524">
    <property type="term" value="F:ATP binding"/>
    <property type="evidence" value="ECO:0007669"/>
    <property type="project" value="UniProtKB-KW"/>
</dbReference>
<dbReference type="AlphaFoldDB" id="A0ABD0Z013"/>
<gene>
    <name evidence="3" type="ORF">V5N11_009901</name>
</gene>
<evidence type="ECO:0000313" key="3">
    <source>
        <dbReference type="EMBL" id="KAL1188059.1"/>
    </source>
</evidence>
<dbReference type="PANTHER" id="PTHR11638">
    <property type="entry name" value="ATP-DEPENDENT CLP PROTEASE"/>
    <property type="match status" value="1"/>
</dbReference>
<dbReference type="Gene3D" id="3.40.50.300">
    <property type="entry name" value="P-loop containing nucleotide triphosphate hydrolases"/>
    <property type="match status" value="1"/>
</dbReference>
<sequence length="160" mass="18374">MLPKLDESKVPERSYGESWTMTLLIEVLPPNCEVLVMIDALLTNDVVIGVEKDDRDQGIEEGKLDPVIGRDDEICRCIQILWRRTKNNSLLIGEPGVGKTTISEGLHSKNSQKWRGKWKSIVSSPDVAKEKKQQILEQFFDSVHVSRRKEDQKLQRSFER</sequence>
<dbReference type="Proteomes" id="UP001558713">
    <property type="component" value="Unassembled WGS sequence"/>
</dbReference>
<dbReference type="EMBL" id="JBANAX010000933">
    <property type="protein sequence ID" value="KAL1188059.1"/>
    <property type="molecule type" value="Genomic_DNA"/>
</dbReference>
<dbReference type="InterPro" id="IPR027417">
    <property type="entry name" value="P-loop_NTPase"/>
</dbReference>
<name>A0ABD0Z013_CARAN</name>
<organism evidence="3 4">
    <name type="scientific">Cardamine amara subsp. amara</name>
    <dbReference type="NCBI Taxonomy" id="228776"/>
    <lineage>
        <taxon>Eukaryota</taxon>
        <taxon>Viridiplantae</taxon>
        <taxon>Streptophyta</taxon>
        <taxon>Embryophyta</taxon>
        <taxon>Tracheophyta</taxon>
        <taxon>Spermatophyta</taxon>
        <taxon>Magnoliopsida</taxon>
        <taxon>eudicotyledons</taxon>
        <taxon>Gunneridae</taxon>
        <taxon>Pentapetalae</taxon>
        <taxon>rosids</taxon>
        <taxon>malvids</taxon>
        <taxon>Brassicales</taxon>
        <taxon>Brassicaceae</taxon>
        <taxon>Cardamineae</taxon>
        <taxon>Cardamine</taxon>
    </lineage>
</organism>
<dbReference type="InterPro" id="IPR050130">
    <property type="entry name" value="ClpA_ClpB"/>
</dbReference>
<keyword evidence="4" id="KW-1185">Reference proteome</keyword>
<comment type="caution">
    <text evidence="3">The sequence shown here is derived from an EMBL/GenBank/DDBJ whole genome shotgun (WGS) entry which is preliminary data.</text>
</comment>